<evidence type="ECO:0000256" key="1">
    <source>
        <dbReference type="ARBA" id="ARBA00000085"/>
    </source>
</evidence>
<evidence type="ECO:0000256" key="2">
    <source>
        <dbReference type="ARBA" id="ARBA00012438"/>
    </source>
</evidence>
<dbReference type="InterPro" id="IPR000700">
    <property type="entry name" value="PAS-assoc_C"/>
</dbReference>
<keyword evidence="6" id="KW-0547">Nucleotide-binding</keyword>
<proteinExistence type="predicted"/>
<evidence type="ECO:0000313" key="10">
    <source>
        <dbReference type="EMBL" id="MBB6010725.1"/>
    </source>
</evidence>
<dbReference type="PROSITE" id="PS50113">
    <property type="entry name" value="PAC"/>
    <property type="match status" value="1"/>
</dbReference>
<dbReference type="Gene3D" id="3.30.450.20">
    <property type="entry name" value="PAS domain"/>
    <property type="match status" value="1"/>
</dbReference>
<keyword evidence="5" id="KW-0677">Repeat</keyword>
<reference evidence="10 11" key="1">
    <citation type="submission" date="2020-08" db="EMBL/GenBank/DDBJ databases">
        <title>Genomic Encyclopedia of Type Strains, Phase IV (KMG-IV): sequencing the most valuable type-strain genomes for metagenomic binning, comparative biology and taxonomic classification.</title>
        <authorList>
            <person name="Goeker M."/>
        </authorList>
    </citation>
    <scope>NUCLEOTIDE SEQUENCE [LARGE SCALE GENOMIC DNA]</scope>
    <source>
        <strain evidence="10 11">DSM 11099</strain>
    </source>
</reference>
<comment type="caution">
    <text evidence="10">The sequence shown here is derived from an EMBL/GenBank/DDBJ whole genome shotgun (WGS) entry which is preliminary data.</text>
</comment>
<dbReference type="Pfam" id="PF07536">
    <property type="entry name" value="HWE_HK"/>
    <property type="match status" value="1"/>
</dbReference>
<keyword evidence="7 10" id="KW-0418">Kinase</keyword>
<dbReference type="RefSeq" id="WP_183824375.1">
    <property type="nucleotide sequence ID" value="NZ_JACHEU010000001.1"/>
</dbReference>
<evidence type="ECO:0000256" key="4">
    <source>
        <dbReference type="ARBA" id="ARBA00022679"/>
    </source>
</evidence>
<evidence type="ECO:0000256" key="6">
    <source>
        <dbReference type="ARBA" id="ARBA00022741"/>
    </source>
</evidence>
<keyword evidence="3" id="KW-0597">Phosphoprotein</keyword>
<dbReference type="PANTHER" id="PTHR41523">
    <property type="entry name" value="TWO-COMPONENT SYSTEM SENSOR PROTEIN"/>
    <property type="match status" value="1"/>
</dbReference>
<gene>
    <name evidence="10" type="ORF">HNR59_000070</name>
</gene>
<dbReference type="GO" id="GO:0005524">
    <property type="term" value="F:ATP binding"/>
    <property type="evidence" value="ECO:0007669"/>
    <property type="project" value="UniProtKB-KW"/>
</dbReference>
<dbReference type="PANTHER" id="PTHR41523:SF7">
    <property type="entry name" value="HISTIDINE KINASE"/>
    <property type="match status" value="1"/>
</dbReference>
<evidence type="ECO:0000313" key="11">
    <source>
        <dbReference type="Proteomes" id="UP000533306"/>
    </source>
</evidence>
<organism evidence="10 11">
    <name type="scientific">Aquamicrobium lusatiense</name>
    <dbReference type="NCBI Taxonomy" id="89772"/>
    <lineage>
        <taxon>Bacteria</taxon>
        <taxon>Pseudomonadati</taxon>
        <taxon>Pseudomonadota</taxon>
        <taxon>Alphaproteobacteria</taxon>
        <taxon>Hyphomicrobiales</taxon>
        <taxon>Phyllobacteriaceae</taxon>
        <taxon>Aquamicrobium</taxon>
    </lineage>
</organism>
<name>A0A7W9VU16_9HYPH</name>
<evidence type="ECO:0000256" key="8">
    <source>
        <dbReference type="ARBA" id="ARBA00022840"/>
    </source>
</evidence>
<dbReference type="SMART" id="SM00911">
    <property type="entry name" value="HWE_HK"/>
    <property type="match status" value="1"/>
</dbReference>
<dbReference type="InterPro" id="IPR035965">
    <property type="entry name" value="PAS-like_dom_sf"/>
</dbReference>
<protein>
    <recommendedName>
        <fullName evidence="2">histidine kinase</fullName>
        <ecNumber evidence="2">2.7.13.3</ecNumber>
    </recommendedName>
</protein>
<dbReference type="EC" id="2.7.13.3" evidence="2"/>
<keyword evidence="11" id="KW-1185">Reference proteome</keyword>
<feature type="domain" description="PAC" evidence="9">
    <location>
        <begin position="92"/>
        <end position="145"/>
    </location>
</feature>
<keyword evidence="4" id="KW-0808">Transferase</keyword>
<dbReference type="SUPFAM" id="SSF55785">
    <property type="entry name" value="PYP-like sensor domain (PAS domain)"/>
    <property type="match status" value="1"/>
</dbReference>
<evidence type="ECO:0000256" key="3">
    <source>
        <dbReference type="ARBA" id="ARBA00022553"/>
    </source>
</evidence>
<sequence>MGSDNGSRSPLRPEEEVIDPSLRDESVLGRALLHALRNAGVSVLFQDNELRTVWARNMAAPWMQGSQGDTILPPSQTARIIAAREDTIATGNAHRFEINAPGEDGLRWFEIWVDPDHDEQGNIRGVMTTKVETTDRKRREQSLRALLREVSHRSKNLLAIIQSIASQTGRHSDNISDFLTSFQGRLQSLAASQDLVTSSNWRGAELRELINGQLGHNIAYADSELIFEGSNPYLNPNAALHIGLAMHELVVNSLSYGALSHPGSRITVRSRMEQPEELADAPALHLSWIEQLDEGSVLPPHRDFRRVTLERVVPAALSGQASLELVDNRLEYHLVIPAANFESTGEESTATP</sequence>
<dbReference type="AlphaFoldDB" id="A0A7W9VU16"/>
<evidence type="ECO:0000256" key="7">
    <source>
        <dbReference type="ARBA" id="ARBA00022777"/>
    </source>
</evidence>
<accession>A0A7W9VU16</accession>
<dbReference type="Proteomes" id="UP000533306">
    <property type="component" value="Unassembled WGS sequence"/>
</dbReference>
<dbReference type="EMBL" id="JACHEU010000001">
    <property type="protein sequence ID" value="MBB6010725.1"/>
    <property type="molecule type" value="Genomic_DNA"/>
</dbReference>
<evidence type="ECO:0000256" key="5">
    <source>
        <dbReference type="ARBA" id="ARBA00022737"/>
    </source>
</evidence>
<keyword evidence="8" id="KW-0067">ATP-binding</keyword>
<evidence type="ECO:0000259" key="9">
    <source>
        <dbReference type="PROSITE" id="PS50113"/>
    </source>
</evidence>
<dbReference type="GO" id="GO:0004673">
    <property type="term" value="F:protein histidine kinase activity"/>
    <property type="evidence" value="ECO:0007669"/>
    <property type="project" value="UniProtKB-EC"/>
</dbReference>
<comment type="catalytic activity">
    <reaction evidence="1">
        <text>ATP + protein L-histidine = ADP + protein N-phospho-L-histidine.</text>
        <dbReference type="EC" id="2.7.13.3"/>
    </reaction>
</comment>
<dbReference type="InterPro" id="IPR011102">
    <property type="entry name" value="Sig_transdc_His_kinase_HWE"/>
</dbReference>